<dbReference type="InterPro" id="IPR054491">
    <property type="entry name" value="MGH1-like_GH"/>
</dbReference>
<dbReference type="GeneID" id="37026141"/>
<dbReference type="Pfam" id="PF03200">
    <property type="entry name" value="Glyco_hydro_63"/>
    <property type="match status" value="1"/>
</dbReference>
<organism evidence="4 5">
    <name type="scientific">Jaminaea rosea</name>
    <dbReference type="NCBI Taxonomy" id="1569628"/>
    <lineage>
        <taxon>Eukaryota</taxon>
        <taxon>Fungi</taxon>
        <taxon>Dikarya</taxon>
        <taxon>Basidiomycota</taxon>
        <taxon>Ustilaginomycotina</taxon>
        <taxon>Exobasidiomycetes</taxon>
        <taxon>Microstromatales</taxon>
        <taxon>Microstromatales incertae sedis</taxon>
        <taxon>Jaminaea</taxon>
    </lineage>
</organism>
<reference evidence="4 5" key="1">
    <citation type="journal article" date="2018" name="Mol. Biol. Evol.">
        <title>Broad Genomic Sampling Reveals a Smut Pathogenic Ancestry of the Fungal Clade Ustilaginomycotina.</title>
        <authorList>
            <person name="Kijpornyongpan T."/>
            <person name="Mondo S.J."/>
            <person name="Barry K."/>
            <person name="Sandor L."/>
            <person name="Lee J."/>
            <person name="Lipzen A."/>
            <person name="Pangilinan J."/>
            <person name="LaButti K."/>
            <person name="Hainaut M."/>
            <person name="Henrissat B."/>
            <person name="Grigoriev I.V."/>
            <person name="Spatafora J.W."/>
            <person name="Aime M.C."/>
        </authorList>
    </citation>
    <scope>NUCLEOTIDE SEQUENCE [LARGE SCALE GENOMIC DNA]</scope>
    <source>
        <strain evidence="4 5">MCA 5214</strain>
    </source>
</reference>
<evidence type="ECO:0000313" key="4">
    <source>
        <dbReference type="EMBL" id="PWN29494.1"/>
    </source>
</evidence>
<dbReference type="GO" id="GO:0009311">
    <property type="term" value="P:oligosaccharide metabolic process"/>
    <property type="evidence" value="ECO:0007669"/>
    <property type="project" value="InterPro"/>
</dbReference>
<feature type="region of interest" description="Disordered" evidence="1">
    <location>
        <begin position="1"/>
        <end position="36"/>
    </location>
</feature>
<evidence type="ECO:0000256" key="1">
    <source>
        <dbReference type="SAM" id="MobiDB-lite"/>
    </source>
</evidence>
<sequence>MSEMDESHGRGPTAHMDEGFTKMQSAEPQWETKEEKRLKEDEHKLKYWRRWGPYLSERQWATVREDYSAEGDPWNHFPHEIARSRVYRWGEDGIAGISDNHCRMAFSLAFWNGQDRMLKERLFGLANNQGNHGEDVKELYYYLDNTPSHSYMKMLYKYPQQAYPYEQLVRESQMRGRDVTEFEITDTDLFDESKYWDIFIEYAKDDEDENAISVRISAYNRGPEPADLHILPQLFFKNYWSWPMHTPEKPTLRQVAEGVVQADHPELARKYMYCSSSPAPSAPPPKRGQAPEPVSDEEVQPQLLFTENETNFERLYGGKNTSTYAKDAFHDQIIPTHRLEKDRPQLVRKTRPIKRQIVKTVKKPGNLTRATAAKEGNAPGDSTPVTMNEAEIEHQWVEEEVVEEIEEEEEYFEQPEDMSPRRHYVNPEKVGTKAGAHYKFEKVPANGGCAVVRLKLTSQTPDQDPTIDDDEQFDNLVEARRSEADEFYTRIGTGAIGDDMKSIMRQALAGMLWNKQYYCFIQSEWIAGDPGQPPPPPERKYVRNQTWRHLHMEDILSMPDKWEYPFPCVWDTAFHTIPLAIIDPWYAKKQLDLFTREWYMKPDGSLPSYEWNFGDLNPPVHAWAVFRVFKIERKMYGREDLDFLERLFQKLLLCFTQFVNKFENGFLGLDNIAPFNRSEQLPVPGKLRQIDGLSWMAFFSLQMLNMSLELAKHNHIYEAMASKFFEHFIWLSEEINPSPDSEDISCWDEEDGFYYDTLQHGPNSSQIIKVRSLVGLMSLFPVLAIEPWVFKRFPSFAARFQWFVQNRPALAARNVMTTSGKRERRLLSVVSKERLERILRRMLDETEFLSSYGVRSLSKFHQSNPFQAFGDEFSVGYWPGDSRSPMFGGNSNWRGPIWVAPNLLLIESLQRFYQYYGPEDLKVECPAGSGDYLDLAQIAEELQHRIISMFTRDARGQRPCNGGVAMLDHDPHFRDLVPFHEFFHADTGAGLGASHQCGWTGCVAAMILQSGLTYGVRTPRTPRSTAAHYFDEQLTEADTKSDAGSTSTMPWSAAISRPPSPDEL</sequence>
<keyword evidence="5" id="KW-1185">Reference proteome</keyword>
<feature type="domain" description="Glycosyl hydrolase family 63 C-terminal" evidence="2">
    <location>
        <begin position="831"/>
        <end position="920"/>
    </location>
</feature>
<feature type="region of interest" description="Disordered" evidence="1">
    <location>
        <begin position="274"/>
        <end position="298"/>
    </location>
</feature>
<dbReference type="RefSeq" id="XP_025364106.1">
    <property type="nucleotide sequence ID" value="XM_025504318.1"/>
</dbReference>
<dbReference type="Pfam" id="PF22422">
    <property type="entry name" value="MGH1-like_GH"/>
    <property type="match status" value="1"/>
</dbReference>
<gene>
    <name evidence="4" type="ORF">BDZ90DRAFT_217392</name>
</gene>
<evidence type="ECO:0000259" key="2">
    <source>
        <dbReference type="Pfam" id="PF03200"/>
    </source>
</evidence>
<dbReference type="STRING" id="1569628.A0A316UWZ8"/>
<accession>A0A316UWZ8</accession>
<dbReference type="OrthoDB" id="14419at2759"/>
<evidence type="ECO:0000313" key="5">
    <source>
        <dbReference type="Proteomes" id="UP000245884"/>
    </source>
</evidence>
<dbReference type="Proteomes" id="UP000245884">
    <property type="component" value="Unassembled WGS sequence"/>
</dbReference>
<proteinExistence type="predicted"/>
<dbReference type="PANTHER" id="PTHR10412">
    <property type="entry name" value="MANNOSYL-OLIGOSACCHARIDE GLUCOSIDASE"/>
    <property type="match status" value="1"/>
</dbReference>
<feature type="compositionally biased region" description="Basic and acidic residues" evidence="1">
    <location>
        <begin position="1"/>
        <end position="20"/>
    </location>
</feature>
<dbReference type="AlphaFoldDB" id="A0A316UWZ8"/>
<dbReference type="InterPro" id="IPR004888">
    <property type="entry name" value="Glycoside_hydrolase_63"/>
</dbReference>
<dbReference type="SUPFAM" id="SSF48208">
    <property type="entry name" value="Six-hairpin glycosidases"/>
    <property type="match status" value="1"/>
</dbReference>
<name>A0A316UWZ8_9BASI</name>
<protein>
    <submittedName>
        <fullName evidence="4">Uncharacterized protein</fullName>
    </submittedName>
</protein>
<dbReference type="InterPro" id="IPR031335">
    <property type="entry name" value="Glyco_hydro_63_C"/>
</dbReference>
<dbReference type="Gene3D" id="1.50.10.10">
    <property type="match status" value="1"/>
</dbReference>
<evidence type="ECO:0000259" key="3">
    <source>
        <dbReference type="Pfam" id="PF22422"/>
    </source>
</evidence>
<dbReference type="PANTHER" id="PTHR10412:SF10">
    <property type="entry name" value="GLYCOSYL HYDROLASE FAMILY 63 C-TERMINAL DOMAIN-CONTAINING PROTEIN"/>
    <property type="match status" value="1"/>
</dbReference>
<dbReference type="InterPro" id="IPR012341">
    <property type="entry name" value="6hp_glycosidase-like_sf"/>
</dbReference>
<feature type="region of interest" description="Disordered" evidence="1">
    <location>
        <begin position="1031"/>
        <end position="1064"/>
    </location>
</feature>
<feature type="domain" description="Mannosylglycerate hydrolase MGH1-like glycoside hydrolase" evidence="3">
    <location>
        <begin position="564"/>
        <end position="665"/>
    </location>
</feature>
<dbReference type="EMBL" id="KZ819663">
    <property type="protein sequence ID" value="PWN29494.1"/>
    <property type="molecule type" value="Genomic_DNA"/>
</dbReference>
<dbReference type="GO" id="GO:0004573">
    <property type="term" value="F:Glc3Man9GlcNAc2 oligosaccharide glucosidase activity"/>
    <property type="evidence" value="ECO:0007669"/>
    <property type="project" value="InterPro"/>
</dbReference>
<dbReference type="InterPro" id="IPR008928">
    <property type="entry name" value="6-hairpin_glycosidase_sf"/>
</dbReference>